<dbReference type="InterPro" id="IPR001633">
    <property type="entry name" value="EAL_dom"/>
</dbReference>
<dbReference type="Pfam" id="PF03707">
    <property type="entry name" value="MHYT"/>
    <property type="match status" value="3"/>
</dbReference>
<keyword evidence="3" id="KW-0472">Membrane</keyword>
<feature type="domain" description="MHYT" evidence="7">
    <location>
        <begin position="5"/>
        <end position="199"/>
    </location>
</feature>
<dbReference type="PANTHER" id="PTHR44757">
    <property type="entry name" value="DIGUANYLATE CYCLASE DGCP"/>
    <property type="match status" value="1"/>
</dbReference>
<gene>
    <name evidence="8" type="ordered locus">XOO2616</name>
</gene>
<evidence type="ECO:0000259" key="6">
    <source>
        <dbReference type="PROSITE" id="PS50887"/>
    </source>
</evidence>
<evidence type="ECO:0000256" key="1">
    <source>
        <dbReference type="ARBA" id="ARBA00012282"/>
    </source>
</evidence>
<dbReference type="PROSITE" id="PS50887">
    <property type="entry name" value="GGDEF"/>
    <property type="match status" value="1"/>
</dbReference>
<dbReference type="EMBL" id="AE013598">
    <property type="protein sequence ID" value="AAW75870.1"/>
    <property type="molecule type" value="Genomic_DNA"/>
</dbReference>
<dbReference type="CDD" id="cd01949">
    <property type="entry name" value="GGDEF"/>
    <property type="match status" value="1"/>
</dbReference>
<dbReference type="STRING" id="291331.XOO2616"/>
<dbReference type="KEGG" id="xoo:XOO2616"/>
<dbReference type="GO" id="GO:0071111">
    <property type="term" value="F:cyclic-guanylate-specific phosphodiesterase activity"/>
    <property type="evidence" value="ECO:0007669"/>
    <property type="project" value="UniProtKB-EC"/>
</dbReference>
<feature type="transmembrane region" description="Helical" evidence="3">
    <location>
        <begin position="108"/>
        <end position="134"/>
    </location>
</feature>
<dbReference type="CDD" id="cd01948">
    <property type="entry name" value="EAL"/>
    <property type="match status" value="1"/>
</dbReference>
<dbReference type="EC" id="3.1.4.52" evidence="1"/>
<accession>Q5GZK1</accession>
<dbReference type="SMART" id="SM00267">
    <property type="entry name" value="GGDEF"/>
    <property type="match status" value="1"/>
</dbReference>
<dbReference type="HOGENOM" id="CLU_000445_70_49_6"/>
<feature type="transmembrane region" description="Helical" evidence="3">
    <location>
        <begin position="40"/>
        <end position="65"/>
    </location>
</feature>
<dbReference type="PANTHER" id="PTHR44757:SF2">
    <property type="entry name" value="BIOFILM ARCHITECTURE MAINTENANCE PROTEIN MBAA"/>
    <property type="match status" value="1"/>
</dbReference>
<dbReference type="PROSITE" id="PS50924">
    <property type="entry name" value="MHYT"/>
    <property type="match status" value="1"/>
</dbReference>
<dbReference type="InterPro" id="IPR035919">
    <property type="entry name" value="EAL_sf"/>
</dbReference>
<dbReference type="Gene3D" id="3.20.20.450">
    <property type="entry name" value="EAL domain"/>
    <property type="match status" value="1"/>
</dbReference>
<keyword evidence="3" id="KW-0812">Transmembrane</keyword>
<feature type="region of interest" description="Disordered" evidence="4">
    <location>
        <begin position="778"/>
        <end position="810"/>
    </location>
</feature>
<keyword evidence="2" id="KW-0973">c-di-GMP</keyword>
<feature type="transmembrane region" description="Helical" evidence="3">
    <location>
        <begin position="140"/>
        <end position="161"/>
    </location>
</feature>
<evidence type="ECO:0000256" key="2">
    <source>
        <dbReference type="ARBA" id="ARBA00022636"/>
    </source>
</evidence>
<dbReference type="Proteomes" id="UP000006735">
    <property type="component" value="Chromosome"/>
</dbReference>
<feature type="transmembrane region" description="Helical" evidence="3">
    <location>
        <begin position="216"/>
        <end position="237"/>
    </location>
</feature>
<feature type="domain" description="GGDEF" evidence="6">
    <location>
        <begin position="293"/>
        <end position="425"/>
    </location>
</feature>
<evidence type="ECO:0000313" key="8">
    <source>
        <dbReference type="EMBL" id="AAW75870.1"/>
    </source>
</evidence>
<feature type="domain" description="EAL" evidence="5">
    <location>
        <begin position="434"/>
        <end position="688"/>
    </location>
</feature>
<evidence type="ECO:0000313" key="9">
    <source>
        <dbReference type="Proteomes" id="UP000006735"/>
    </source>
</evidence>
<name>Q5GZK1_XANOR</name>
<protein>
    <recommendedName>
        <fullName evidence="1">cyclic-guanylate-specific phosphodiesterase</fullName>
        <ecNumber evidence="1">3.1.4.52</ecNumber>
    </recommendedName>
</protein>
<dbReference type="InterPro" id="IPR052155">
    <property type="entry name" value="Biofilm_reg_signaling"/>
</dbReference>
<evidence type="ECO:0000256" key="4">
    <source>
        <dbReference type="SAM" id="MobiDB-lite"/>
    </source>
</evidence>
<dbReference type="Pfam" id="PF00563">
    <property type="entry name" value="EAL"/>
    <property type="match status" value="1"/>
</dbReference>
<dbReference type="GO" id="GO:0016020">
    <property type="term" value="C:membrane"/>
    <property type="evidence" value="ECO:0007669"/>
    <property type="project" value="UniProtKB-UniRule"/>
</dbReference>
<feature type="compositionally biased region" description="Low complexity" evidence="4">
    <location>
        <begin position="799"/>
        <end position="810"/>
    </location>
</feature>
<dbReference type="NCBIfam" id="TIGR00254">
    <property type="entry name" value="GGDEF"/>
    <property type="match status" value="1"/>
</dbReference>
<dbReference type="InterPro" id="IPR043128">
    <property type="entry name" value="Rev_trsase/Diguanyl_cyclase"/>
</dbReference>
<dbReference type="InterPro" id="IPR005330">
    <property type="entry name" value="MHYT_dom"/>
</dbReference>
<dbReference type="InterPro" id="IPR000160">
    <property type="entry name" value="GGDEF_dom"/>
</dbReference>
<feature type="transmembrane region" description="Helical" evidence="3">
    <location>
        <begin position="77"/>
        <end position="96"/>
    </location>
</feature>
<dbReference type="SUPFAM" id="SSF141868">
    <property type="entry name" value="EAL domain-like"/>
    <property type="match status" value="1"/>
</dbReference>
<feature type="transmembrane region" description="Helical" evidence="3">
    <location>
        <begin position="173"/>
        <end position="191"/>
    </location>
</feature>
<dbReference type="PROSITE" id="PS50883">
    <property type="entry name" value="EAL"/>
    <property type="match status" value="1"/>
</dbReference>
<evidence type="ECO:0000259" key="7">
    <source>
        <dbReference type="PROSITE" id="PS50924"/>
    </source>
</evidence>
<dbReference type="Gene3D" id="3.30.70.270">
    <property type="match status" value="1"/>
</dbReference>
<keyword evidence="9" id="KW-1185">Reference proteome</keyword>
<feature type="transmembrane region" description="Helical" evidence="3">
    <location>
        <begin position="6"/>
        <end position="28"/>
    </location>
</feature>
<dbReference type="FunFam" id="3.20.20.450:FF:000001">
    <property type="entry name" value="Cyclic di-GMP phosphodiesterase yahA"/>
    <property type="match status" value="1"/>
</dbReference>
<dbReference type="SUPFAM" id="SSF55073">
    <property type="entry name" value="Nucleotide cyclase"/>
    <property type="match status" value="1"/>
</dbReference>
<sequence>MVGTYNLGMVMLSLVVAVLAFYTALPLVAWMTASRVGFAAAWLSGGAIAMGIGIWSMHFIGMLAFRLPIPVGYDLALTVYSMLVAILTSALALWLTSRADLSVPRLGLGALLMGLVIALMHYMGMGALCMVKAISYDPLLFGLSIAIAIAIVASAAALWIVFRLRHDGHRYSLRMIAAVIMGVAIVGMHYTDMAAARFAPGSLCGVEADTQLPLSWLAAVVLVTLALLILALVISVLSRRFQQRTDVLMQSLAKANADLTLAALHDPLTRLPNRVLLHEHLLQNIERAQRQGQRFAVMLINLDGFKVINDGYGHQLGDRLLVVVAERLNAHRRAHGSLARLGADEFVLVADIADPGDAAALAAHLVQALAVPFMVSNHELRLSSSLGIAQYPEDATSGPQLLTHADAAMNHAKHAGRNRYSFFERSMTATTRERLQLLHELPRALELGQFVLHYQPKYCAEDGRPIGAEALIRWQHPERGLVPPDSFIPLAERSGMIGLLGSWVLRQACRQMHDWRAAGHGDWRVAVNLSAIQLASPSLLDEVATTLSEFMLAPGQLTLEITETMAMRDAEACLRTLGQLNALGVRIAIDDFGTGYSNLLYLRKLPAHELKIDRSFVQAMDSSAEDIAIVAAVVALAHTMRLQVVAEGVETIAQRNTLERLGCDQLQGYLLGRPMDAERFIATVVAQRNGPRAAWLAELQTASNERPPGLHAQRRPGRAEQRSGPPWKPASSRVWPSPPGSPDTPQRHVPPLLFRFPIPDSTHWNAACISWANPPPAPPCPSPKTAASVQSFPPKNVCARPVSRATSRSRASCRRRPYSVPACSR</sequence>
<dbReference type="Pfam" id="PF00990">
    <property type="entry name" value="GGDEF"/>
    <property type="match status" value="1"/>
</dbReference>
<dbReference type="AlphaFoldDB" id="Q5GZK1"/>
<feature type="region of interest" description="Disordered" evidence="4">
    <location>
        <begin position="700"/>
        <end position="747"/>
    </location>
</feature>
<keyword evidence="3" id="KW-1133">Transmembrane helix</keyword>
<organism evidence="8 9">
    <name type="scientific">Xanthomonas oryzae pv. oryzae (strain KACC10331 / KXO85)</name>
    <dbReference type="NCBI Taxonomy" id="291331"/>
    <lineage>
        <taxon>Bacteria</taxon>
        <taxon>Pseudomonadati</taxon>
        <taxon>Pseudomonadota</taxon>
        <taxon>Gammaproteobacteria</taxon>
        <taxon>Lysobacterales</taxon>
        <taxon>Lysobacteraceae</taxon>
        <taxon>Xanthomonas</taxon>
    </lineage>
</organism>
<dbReference type="InterPro" id="IPR029787">
    <property type="entry name" value="Nucleotide_cyclase"/>
</dbReference>
<reference evidence="8 9" key="1">
    <citation type="journal article" date="2005" name="Nucleic Acids Res.">
        <title>The genome sequence of Xanthomonas oryzae pathovar oryzae KACC10331, the bacterial blight pathogen of rice.</title>
        <authorList>
            <person name="Lee B.M."/>
            <person name="Park Y.J."/>
            <person name="Park D.S."/>
            <person name="Kang H.W."/>
            <person name="Kim J.G."/>
            <person name="Song E.S."/>
            <person name="Park I.C."/>
            <person name="Yoon U.H."/>
            <person name="Hahn J.H."/>
            <person name="Koo B.S."/>
            <person name="Lee G.B."/>
            <person name="Kim H."/>
            <person name="Park H.S."/>
            <person name="Yoon K.O."/>
            <person name="Kim J.H."/>
            <person name="Jung C.H."/>
            <person name="Koh N.H."/>
            <person name="Seo J.S."/>
            <person name="Go S.J."/>
        </authorList>
    </citation>
    <scope>NUCLEOTIDE SEQUENCE [LARGE SCALE GENOMIC DNA]</scope>
    <source>
        <strain evidence="9">KACC10331 / KXO85</strain>
    </source>
</reference>
<evidence type="ECO:0000256" key="3">
    <source>
        <dbReference type="PROSITE-ProRule" id="PRU00244"/>
    </source>
</evidence>
<evidence type="ECO:0000259" key="5">
    <source>
        <dbReference type="PROSITE" id="PS50883"/>
    </source>
</evidence>
<dbReference type="SMART" id="SM00052">
    <property type="entry name" value="EAL"/>
    <property type="match status" value="1"/>
</dbReference>
<proteinExistence type="predicted"/>